<comment type="caution">
    <text evidence="1">The sequence shown here is derived from an EMBL/GenBank/DDBJ whole genome shotgun (WGS) entry which is preliminary data.</text>
</comment>
<dbReference type="Proteomes" id="UP001054837">
    <property type="component" value="Unassembled WGS sequence"/>
</dbReference>
<accession>A0AAV4WHF8</accession>
<gene>
    <name evidence="1" type="ORF">CDAR_93071</name>
</gene>
<keyword evidence="2" id="KW-1185">Reference proteome</keyword>
<sequence>MYTLERTEENSGCALTRTDDARQAWDTRGDRVHRILGRTPFAINGGRSRNGCVLSWCKNLELSLRPTKNMYTLERTEENSGCAVTKTDDARQPRDTRGIGYIGFSEEHHLLLTEEKLKWMRFILV</sequence>
<name>A0AAV4WHF8_9ARAC</name>
<organism evidence="1 2">
    <name type="scientific">Caerostris darwini</name>
    <dbReference type="NCBI Taxonomy" id="1538125"/>
    <lineage>
        <taxon>Eukaryota</taxon>
        <taxon>Metazoa</taxon>
        <taxon>Ecdysozoa</taxon>
        <taxon>Arthropoda</taxon>
        <taxon>Chelicerata</taxon>
        <taxon>Arachnida</taxon>
        <taxon>Araneae</taxon>
        <taxon>Araneomorphae</taxon>
        <taxon>Entelegynae</taxon>
        <taxon>Araneoidea</taxon>
        <taxon>Araneidae</taxon>
        <taxon>Caerostris</taxon>
    </lineage>
</organism>
<evidence type="ECO:0000313" key="1">
    <source>
        <dbReference type="EMBL" id="GIY81406.1"/>
    </source>
</evidence>
<dbReference type="AlphaFoldDB" id="A0AAV4WHF8"/>
<evidence type="ECO:0000313" key="2">
    <source>
        <dbReference type="Proteomes" id="UP001054837"/>
    </source>
</evidence>
<dbReference type="EMBL" id="BPLQ01014611">
    <property type="protein sequence ID" value="GIY81406.1"/>
    <property type="molecule type" value="Genomic_DNA"/>
</dbReference>
<proteinExistence type="predicted"/>
<protein>
    <submittedName>
        <fullName evidence="1">Uncharacterized protein</fullName>
    </submittedName>
</protein>
<reference evidence="1 2" key="1">
    <citation type="submission" date="2021-06" db="EMBL/GenBank/DDBJ databases">
        <title>Caerostris darwini draft genome.</title>
        <authorList>
            <person name="Kono N."/>
            <person name="Arakawa K."/>
        </authorList>
    </citation>
    <scope>NUCLEOTIDE SEQUENCE [LARGE SCALE GENOMIC DNA]</scope>
</reference>